<dbReference type="Proteomes" id="UP001163255">
    <property type="component" value="Chromosome"/>
</dbReference>
<keyword evidence="2" id="KW-1185">Reference proteome</keyword>
<accession>A0ABY6GV36</accession>
<proteinExistence type="predicted"/>
<organism evidence="1 2">
    <name type="scientific">Endozoicomonas euniceicola</name>
    <dbReference type="NCBI Taxonomy" id="1234143"/>
    <lineage>
        <taxon>Bacteria</taxon>
        <taxon>Pseudomonadati</taxon>
        <taxon>Pseudomonadota</taxon>
        <taxon>Gammaproteobacteria</taxon>
        <taxon>Oceanospirillales</taxon>
        <taxon>Endozoicomonadaceae</taxon>
        <taxon>Endozoicomonas</taxon>
    </lineage>
</organism>
<protein>
    <submittedName>
        <fullName evidence="1">Uncharacterized protein</fullName>
    </submittedName>
</protein>
<gene>
    <name evidence="1" type="ORF">NX720_26240</name>
</gene>
<dbReference type="RefSeq" id="WP_262598556.1">
    <property type="nucleotide sequence ID" value="NZ_CP103300.1"/>
</dbReference>
<evidence type="ECO:0000313" key="2">
    <source>
        <dbReference type="Proteomes" id="UP001163255"/>
    </source>
</evidence>
<reference evidence="1" key="1">
    <citation type="submission" date="2022-10" db="EMBL/GenBank/DDBJ databases">
        <title>Completed Genome Sequence of two octocoral isolated bacterium, Endozoicomonas euniceicola EF212T and Endozoicomonas gorgoniicola PS125T.</title>
        <authorList>
            <person name="Chiou Y.-J."/>
            <person name="Chen Y.-H."/>
        </authorList>
    </citation>
    <scope>NUCLEOTIDE SEQUENCE</scope>
    <source>
        <strain evidence="1">EF212</strain>
    </source>
</reference>
<evidence type="ECO:0000313" key="1">
    <source>
        <dbReference type="EMBL" id="UYM16254.1"/>
    </source>
</evidence>
<sequence length="75" mass="8798">MLTLEQLHYLEAFMIILSEQGELFMDVFTNLVYGNYEFDCWVLEIFSSCDLELAIQIITSATERYMEHNAIPLNL</sequence>
<dbReference type="EMBL" id="CP103300">
    <property type="protein sequence ID" value="UYM16254.1"/>
    <property type="molecule type" value="Genomic_DNA"/>
</dbReference>
<name>A0ABY6GV36_9GAMM</name>